<gene>
    <name evidence="1" type="ORF">ACFFGT_12010</name>
</gene>
<evidence type="ECO:0000313" key="2">
    <source>
        <dbReference type="Proteomes" id="UP001589828"/>
    </source>
</evidence>
<dbReference type="EMBL" id="JBHLTS010000021">
    <property type="protein sequence ID" value="MFC0514932.1"/>
    <property type="molecule type" value="Genomic_DNA"/>
</dbReference>
<evidence type="ECO:0000313" key="1">
    <source>
        <dbReference type="EMBL" id="MFC0514932.1"/>
    </source>
</evidence>
<reference evidence="1 2" key="1">
    <citation type="submission" date="2024-09" db="EMBL/GenBank/DDBJ databases">
        <authorList>
            <person name="Sun Q."/>
            <person name="Mori K."/>
        </authorList>
    </citation>
    <scope>NUCLEOTIDE SEQUENCE [LARGE SCALE GENOMIC DNA]</scope>
    <source>
        <strain evidence="1 2">NCAIM B.02415</strain>
    </source>
</reference>
<protein>
    <submittedName>
        <fullName evidence="1">Uncharacterized protein</fullName>
    </submittedName>
</protein>
<dbReference type="Proteomes" id="UP001589828">
    <property type="component" value="Unassembled WGS sequence"/>
</dbReference>
<keyword evidence="2" id="KW-1185">Reference proteome</keyword>
<comment type="caution">
    <text evidence="1">The sequence shown here is derived from an EMBL/GenBank/DDBJ whole genome shotgun (WGS) entry which is preliminary data.</text>
</comment>
<accession>A0ABV6L643</accession>
<dbReference type="RefSeq" id="WP_377022775.1">
    <property type="nucleotide sequence ID" value="NZ_JBHLTS010000021.1"/>
</dbReference>
<proteinExistence type="predicted"/>
<name>A0ABV6L643_9SPHI</name>
<sequence>MIKLFRYISRLSIVAIIFFSLQGEVIMRYAEMFKTKTEQKASSTKKNDEHQRLIKLQCYTQKFHVLALPQKSTFTFSTPLRYLPGIGVHHFETIIGNLASPESISLRGPPFLS</sequence>
<organism evidence="1 2">
    <name type="scientific">Mucilaginibacter angelicae</name>
    <dbReference type="NCBI Taxonomy" id="869718"/>
    <lineage>
        <taxon>Bacteria</taxon>
        <taxon>Pseudomonadati</taxon>
        <taxon>Bacteroidota</taxon>
        <taxon>Sphingobacteriia</taxon>
        <taxon>Sphingobacteriales</taxon>
        <taxon>Sphingobacteriaceae</taxon>
        <taxon>Mucilaginibacter</taxon>
    </lineage>
</organism>